<dbReference type="InterPro" id="IPR011145">
    <property type="entry name" value="Scavenger_mRNA_decap_enz_N"/>
</dbReference>
<dbReference type="AlphaFoldDB" id="A0A318ZTZ7"/>
<proteinExistence type="inferred from homology"/>
<dbReference type="Pfam" id="PF05652">
    <property type="entry name" value="DcpS"/>
    <property type="match status" value="1"/>
</dbReference>
<protein>
    <submittedName>
        <fullName evidence="3">Scavenger mRNA decapping enzyme</fullName>
    </submittedName>
</protein>
<dbReference type="GO" id="GO:0005634">
    <property type="term" value="C:nucleus"/>
    <property type="evidence" value="ECO:0007669"/>
    <property type="project" value="TreeGrafter"/>
</dbReference>
<evidence type="ECO:0000256" key="2">
    <source>
        <dbReference type="PIRSR" id="PIRSR028973-1"/>
    </source>
</evidence>
<dbReference type="OrthoDB" id="10264956at2759"/>
<dbReference type="GeneID" id="37073749"/>
<dbReference type="Gene3D" id="3.30.200.40">
    <property type="entry name" value="Scavenger mRNA decapping enzyme, N-terminal domain"/>
    <property type="match status" value="1"/>
</dbReference>
<gene>
    <name evidence="3" type="ORF">BP01DRAFT_313906</name>
</gene>
<evidence type="ECO:0000313" key="3">
    <source>
        <dbReference type="EMBL" id="PYH47783.1"/>
    </source>
</evidence>
<dbReference type="InterPro" id="IPR036265">
    <property type="entry name" value="HIT-like_sf"/>
</dbReference>
<dbReference type="Pfam" id="PF11969">
    <property type="entry name" value="DcpS_C"/>
    <property type="match status" value="1"/>
</dbReference>
<dbReference type="SUPFAM" id="SSF54197">
    <property type="entry name" value="HIT-like"/>
    <property type="match status" value="1"/>
</dbReference>
<dbReference type="FunFam" id="3.30.428.10:FF:000016">
    <property type="entry name" value="Scavenger mRNA decapping enzyme"/>
    <property type="match status" value="1"/>
</dbReference>
<sequence length="341" mass="38570">MAAETDRPAPEALISAFEPDRLLKQDQSGRRIAILGTIHGKQGILTAERAAFATESPEVLKAFHAAITQVTNLGDNDIYRWYLASSGGTNNVTAAAAAQQPPDLKLNLIWPCTESHIKKYSEQVVRMVTETPEIYHDHVRPYMSAKREEGRLNWVFNILEGRTEQEDVILRDEGHRGGAGVAGEYHYDDAFLMLPDLNWDRKTMGSLHLLALVQRRDIWSLRDLKKKHVPWLKYLRQRLLEGTVKMYPELEKDQLKLYVHYQPTYYHFHIHVVNVMLEAGATQATGKAFGLENIISQLETISGDEEAGMADVSLTYFLGEASELWTNVYGPLKRGEKPQAG</sequence>
<dbReference type="PIRSF" id="PIRSF028973">
    <property type="entry name" value="Scavenger_mRNA_decap_enz"/>
    <property type="match status" value="1"/>
</dbReference>
<dbReference type="GO" id="GO:0016787">
    <property type="term" value="F:hydrolase activity"/>
    <property type="evidence" value="ECO:0007669"/>
    <property type="project" value="InterPro"/>
</dbReference>
<keyword evidence="4" id="KW-1185">Reference proteome</keyword>
<organism evidence="3 4">
    <name type="scientific">Aspergillus saccharolyticus JOP 1030-1</name>
    <dbReference type="NCBI Taxonomy" id="1450539"/>
    <lineage>
        <taxon>Eukaryota</taxon>
        <taxon>Fungi</taxon>
        <taxon>Dikarya</taxon>
        <taxon>Ascomycota</taxon>
        <taxon>Pezizomycotina</taxon>
        <taxon>Eurotiomycetes</taxon>
        <taxon>Eurotiomycetidae</taxon>
        <taxon>Eurotiales</taxon>
        <taxon>Aspergillaceae</taxon>
        <taxon>Aspergillus</taxon>
        <taxon>Aspergillus subgen. Circumdati</taxon>
    </lineage>
</organism>
<dbReference type="Proteomes" id="UP000248349">
    <property type="component" value="Unassembled WGS sequence"/>
</dbReference>
<dbReference type="Gene3D" id="3.30.428.10">
    <property type="entry name" value="HIT-like"/>
    <property type="match status" value="1"/>
</dbReference>
<feature type="active site" description="Nucleophile" evidence="2">
    <location>
        <position position="269"/>
    </location>
</feature>
<dbReference type="GO" id="GO:0000340">
    <property type="term" value="F:RNA 7-methylguanosine cap binding"/>
    <property type="evidence" value="ECO:0007669"/>
    <property type="project" value="TreeGrafter"/>
</dbReference>
<dbReference type="InterPro" id="IPR008594">
    <property type="entry name" value="DcpS/DCS2"/>
</dbReference>
<name>A0A318ZTZ7_9EURO</name>
<evidence type="ECO:0000256" key="1">
    <source>
        <dbReference type="ARBA" id="ARBA00010208"/>
    </source>
</evidence>
<dbReference type="STRING" id="1450539.A0A318ZTZ7"/>
<dbReference type="SUPFAM" id="SSF102860">
    <property type="entry name" value="mRNA decapping enzyme DcpS N-terminal domain"/>
    <property type="match status" value="1"/>
</dbReference>
<comment type="similarity">
    <text evidence="1">Belongs to the HIT family.</text>
</comment>
<dbReference type="PANTHER" id="PTHR12978">
    <property type="entry name" value="HISTIDINE TRIAD HIT PROTEIN MEMBER"/>
    <property type="match status" value="1"/>
</dbReference>
<evidence type="ECO:0000313" key="4">
    <source>
        <dbReference type="Proteomes" id="UP000248349"/>
    </source>
</evidence>
<dbReference type="GO" id="GO:0000290">
    <property type="term" value="P:deadenylation-dependent decapping of nuclear-transcribed mRNA"/>
    <property type="evidence" value="ECO:0007669"/>
    <property type="project" value="InterPro"/>
</dbReference>
<dbReference type="RefSeq" id="XP_025433765.1">
    <property type="nucleotide sequence ID" value="XM_025572521.1"/>
</dbReference>
<dbReference type="GO" id="GO:0000932">
    <property type="term" value="C:P-body"/>
    <property type="evidence" value="ECO:0007669"/>
    <property type="project" value="TreeGrafter"/>
</dbReference>
<dbReference type="EMBL" id="KZ821223">
    <property type="protein sequence ID" value="PYH47783.1"/>
    <property type="molecule type" value="Genomic_DNA"/>
</dbReference>
<dbReference type="PANTHER" id="PTHR12978:SF0">
    <property type="entry name" value="M7GPPPX DIPHOSPHATASE"/>
    <property type="match status" value="1"/>
</dbReference>
<accession>A0A318ZTZ7</accession>
<reference evidence="3 4" key="1">
    <citation type="submission" date="2016-12" db="EMBL/GenBank/DDBJ databases">
        <title>The genomes of Aspergillus section Nigri reveals drivers in fungal speciation.</title>
        <authorList>
            <consortium name="DOE Joint Genome Institute"/>
            <person name="Vesth T.C."/>
            <person name="Nybo J."/>
            <person name="Theobald S."/>
            <person name="Brandl J."/>
            <person name="Frisvad J.C."/>
            <person name="Nielsen K.F."/>
            <person name="Lyhne E.K."/>
            <person name="Kogle M.E."/>
            <person name="Kuo A."/>
            <person name="Riley R."/>
            <person name="Clum A."/>
            <person name="Nolan M."/>
            <person name="Lipzen A."/>
            <person name="Salamov A."/>
            <person name="Henrissat B."/>
            <person name="Wiebenga A."/>
            <person name="De Vries R.P."/>
            <person name="Grigoriev I.V."/>
            <person name="Mortensen U.H."/>
            <person name="Andersen M.R."/>
            <person name="Baker S.E."/>
        </authorList>
    </citation>
    <scope>NUCLEOTIDE SEQUENCE [LARGE SCALE GENOMIC DNA]</scope>
    <source>
        <strain evidence="3 4">JOP 1030-1</strain>
    </source>
</reference>